<dbReference type="GO" id="GO:0005975">
    <property type="term" value="P:carbohydrate metabolic process"/>
    <property type="evidence" value="ECO:0007669"/>
    <property type="project" value="InterPro"/>
</dbReference>
<dbReference type="RefSeq" id="WP_155284015.1">
    <property type="nucleotide sequence ID" value="NZ_BLBC01000005.1"/>
</dbReference>
<sequence>MNRALISFSFDDARGDNTTAFDNILIPRNIPATLNVTTGYIDGTAPKERFPHYGKPMLACDVVRFNKENGFEIALHGDKHLNTEEDISASYDKVIEWLNLPTNTTIGFASPNSGLNIENFKKSKKDLFTKKISYVRTSLRIQRMRFLRTFFRKLGRFWHLPIFYKWAYQDTIMKECNDRVIYSVPIVNDVTWKQVASLVDECVRQKGALTLMFHSIDEDSDSWSWSNEKFVKLCDYLVELREKGDIELCTTAHIFETIRNRRN</sequence>
<protein>
    <recommendedName>
        <fullName evidence="1">NodB homology domain-containing protein</fullName>
    </recommendedName>
</protein>
<gene>
    <name evidence="2" type="ORF">RCZ01_06340</name>
</gene>
<dbReference type="AlphaFoldDB" id="A0A5M4B7W3"/>
<dbReference type="GO" id="GO:0016810">
    <property type="term" value="F:hydrolase activity, acting on carbon-nitrogen (but not peptide) bonds"/>
    <property type="evidence" value="ECO:0007669"/>
    <property type="project" value="InterPro"/>
</dbReference>
<feature type="domain" description="NodB homology" evidence="1">
    <location>
        <begin position="4"/>
        <end position="95"/>
    </location>
</feature>
<dbReference type="InterPro" id="IPR002509">
    <property type="entry name" value="NODB_dom"/>
</dbReference>
<evidence type="ECO:0000259" key="1">
    <source>
        <dbReference type="Pfam" id="PF01522"/>
    </source>
</evidence>
<accession>A0A5M4B7W3</accession>
<dbReference type="OrthoDB" id="1446101at2"/>
<dbReference type="SUPFAM" id="SSF88713">
    <property type="entry name" value="Glycoside hydrolase/deacetylase"/>
    <property type="match status" value="1"/>
</dbReference>
<proteinExistence type="predicted"/>
<name>A0A5M4B7W3_9FLAO</name>
<organism evidence="2 3">
    <name type="scientific">Capnocytophaga felis</name>
    <dbReference type="NCBI Taxonomy" id="2267611"/>
    <lineage>
        <taxon>Bacteria</taxon>
        <taxon>Pseudomonadati</taxon>
        <taxon>Bacteroidota</taxon>
        <taxon>Flavobacteriia</taxon>
        <taxon>Flavobacteriales</taxon>
        <taxon>Flavobacteriaceae</taxon>
        <taxon>Capnocytophaga</taxon>
    </lineage>
</organism>
<comment type="caution">
    <text evidence="2">The sequence shown here is derived from an EMBL/GenBank/DDBJ whole genome shotgun (WGS) entry which is preliminary data.</text>
</comment>
<dbReference type="Proteomes" id="UP000398217">
    <property type="component" value="Unassembled WGS sequence"/>
</dbReference>
<dbReference type="Pfam" id="PF01522">
    <property type="entry name" value="Polysacc_deac_1"/>
    <property type="match status" value="1"/>
</dbReference>
<reference evidence="3" key="1">
    <citation type="journal article" date="2020" name="Int. J. Syst. Evol. Microbiol.">
        <title>Capnocytophaga felis sp. nov. isolated from the feline oral cavity.</title>
        <authorList>
            <person name="Suzuki M."/>
            <person name="Umeda K."/>
            <person name="Kimura M."/>
            <person name="Imaoka K."/>
            <person name="Morikawa S."/>
            <person name="Maeda K."/>
        </authorList>
    </citation>
    <scope>NUCLEOTIDE SEQUENCE [LARGE SCALE GENOMIC DNA]</scope>
    <source>
        <strain evidence="3">KC07070</strain>
    </source>
</reference>
<evidence type="ECO:0000313" key="3">
    <source>
        <dbReference type="Proteomes" id="UP000398217"/>
    </source>
</evidence>
<dbReference type="EMBL" id="BLBC01000005">
    <property type="protein sequence ID" value="GET45332.1"/>
    <property type="molecule type" value="Genomic_DNA"/>
</dbReference>
<dbReference type="Gene3D" id="3.20.20.370">
    <property type="entry name" value="Glycoside hydrolase/deacetylase"/>
    <property type="match status" value="1"/>
</dbReference>
<evidence type="ECO:0000313" key="2">
    <source>
        <dbReference type="EMBL" id="GET45332.1"/>
    </source>
</evidence>
<dbReference type="InterPro" id="IPR011330">
    <property type="entry name" value="Glyco_hydro/deAcase_b/a-brl"/>
</dbReference>
<keyword evidence="3" id="KW-1185">Reference proteome</keyword>